<sequence length="64" mass="7417">MDSVTFWKIIVQSLMAITVGIFMFWYAHKLPESKLFSIKFTGYAAGVAFILLGIIHFLNEFNLW</sequence>
<dbReference type="RefSeq" id="WP_379851731.1">
    <property type="nucleotide sequence ID" value="NZ_JBHZPY010000006.1"/>
</dbReference>
<feature type="transmembrane region" description="Helical" evidence="1">
    <location>
        <begin position="40"/>
        <end position="58"/>
    </location>
</feature>
<evidence type="ECO:0000313" key="3">
    <source>
        <dbReference type="Proteomes" id="UP001600107"/>
    </source>
</evidence>
<reference evidence="2 3" key="1">
    <citation type="submission" date="2024-06" db="EMBL/GenBank/DDBJ databases">
        <title>Flavobacterium spp. isolated from glacier.</title>
        <authorList>
            <person name="Han D."/>
        </authorList>
    </citation>
    <scope>NUCLEOTIDE SEQUENCE [LARGE SCALE GENOMIC DNA]</scope>
    <source>
        <strain evidence="2 3">ZS1P70</strain>
    </source>
</reference>
<comment type="caution">
    <text evidence="2">The sequence shown here is derived from an EMBL/GenBank/DDBJ whole genome shotgun (WGS) entry which is preliminary data.</text>
</comment>
<dbReference type="EMBL" id="JBHZPY010000006">
    <property type="protein sequence ID" value="MFE3871364.1"/>
    <property type="molecule type" value="Genomic_DNA"/>
</dbReference>
<gene>
    <name evidence="2" type="ORF">ACFX5F_09010</name>
</gene>
<protein>
    <submittedName>
        <fullName evidence="2">Uncharacterized protein</fullName>
    </submittedName>
</protein>
<keyword evidence="3" id="KW-1185">Reference proteome</keyword>
<organism evidence="2 3">
    <name type="scientific">Flavobacterium zhoui</name>
    <dbReference type="NCBI Taxonomy" id="3230414"/>
    <lineage>
        <taxon>Bacteria</taxon>
        <taxon>Pseudomonadati</taxon>
        <taxon>Bacteroidota</taxon>
        <taxon>Flavobacteriia</taxon>
        <taxon>Flavobacteriales</taxon>
        <taxon>Flavobacteriaceae</taxon>
        <taxon>Flavobacterium</taxon>
    </lineage>
</organism>
<keyword evidence="1" id="KW-0472">Membrane</keyword>
<proteinExistence type="predicted"/>
<dbReference type="Proteomes" id="UP001600107">
    <property type="component" value="Unassembled WGS sequence"/>
</dbReference>
<name>A0ABW6I712_9FLAO</name>
<evidence type="ECO:0000256" key="1">
    <source>
        <dbReference type="SAM" id="Phobius"/>
    </source>
</evidence>
<keyword evidence="1" id="KW-0812">Transmembrane</keyword>
<evidence type="ECO:0000313" key="2">
    <source>
        <dbReference type="EMBL" id="MFE3871364.1"/>
    </source>
</evidence>
<feature type="transmembrane region" description="Helical" evidence="1">
    <location>
        <begin position="6"/>
        <end position="28"/>
    </location>
</feature>
<keyword evidence="1" id="KW-1133">Transmembrane helix</keyword>
<accession>A0ABW6I712</accession>